<proteinExistence type="predicted"/>
<organism evidence="2 3">
    <name type="scientific">Pleurodeles waltl</name>
    <name type="common">Iberian ribbed newt</name>
    <dbReference type="NCBI Taxonomy" id="8319"/>
    <lineage>
        <taxon>Eukaryota</taxon>
        <taxon>Metazoa</taxon>
        <taxon>Chordata</taxon>
        <taxon>Craniata</taxon>
        <taxon>Vertebrata</taxon>
        <taxon>Euteleostomi</taxon>
        <taxon>Amphibia</taxon>
        <taxon>Batrachia</taxon>
        <taxon>Caudata</taxon>
        <taxon>Salamandroidea</taxon>
        <taxon>Salamandridae</taxon>
        <taxon>Pleurodelinae</taxon>
        <taxon>Pleurodeles</taxon>
    </lineage>
</organism>
<accession>A0AAV7TUU7</accession>
<protein>
    <submittedName>
        <fullName evidence="2">Uncharacterized protein</fullName>
    </submittedName>
</protein>
<dbReference type="Proteomes" id="UP001066276">
    <property type="component" value="Chromosome 3_2"/>
</dbReference>
<sequence length="128" mass="13696">MDPNAYLMDPDAAPQRRRRWWVQNPYLHTFPQERPRTKSSSPVRLLMNSGQPPWAPPALPARVVDADPAAGARVADFGGGGRHFGINHRSQSEVVRGPMSGGMLTRGLTAAVGGLRGTSGALEAVESA</sequence>
<evidence type="ECO:0000313" key="3">
    <source>
        <dbReference type="Proteomes" id="UP001066276"/>
    </source>
</evidence>
<feature type="region of interest" description="Disordered" evidence="1">
    <location>
        <begin position="31"/>
        <end position="56"/>
    </location>
</feature>
<keyword evidence="3" id="KW-1185">Reference proteome</keyword>
<evidence type="ECO:0000313" key="2">
    <source>
        <dbReference type="EMBL" id="KAJ1180226.1"/>
    </source>
</evidence>
<comment type="caution">
    <text evidence="2">The sequence shown here is derived from an EMBL/GenBank/DDBJ whole genome shotgun (WGS) entry which is preliminary data.</text>
</comment>
<evidence type="ECO:0000256" key="1">
    <source>
        <dbReference type="SAM" id="MobiDB-lite"/>
    </source>
</evidence>
<gene>
    <name evidence="2" type="ORF">NDU88_005448</name>
</gene>
<name>A0AAV7TUU7_PLEWA</name>
<reference evidence="2" key="1">
    <citation type="journal article" date="2022" name="bioRxiv">
        <title>Sequencing and chromosome-scale assembly of the giantPleurodeles waltlgenome.</title>
        <authorList>
            <person name="Brown T."/>
            <person name="Elewa A."/>
            <person name="Iarovenko S."/>
            <person name="Subramanian E."/>
            <person name="Araus A.J."/>
            <person name="Petzold A."/>
            <person name="Susuki M."/>
            <person name="Suzuki K.-i.T."/>
            <person name="Hayashi T."/>
            <person name="Toyoda A."/>
            <person name="Oliveira C."/>
            <person name="Osipova E."/>
            <person name="Leigh N.D."/>
            <person name="Simon A."/>
            <person name="Yun M.H."/>
        </authorList>
    </citation>
    <scope>NUCLEOTIDE SEQUENCE</scope>
    <source>
        <strain evidence="2">20211129_DDA</strain>
        <tissue evidence="2">Liver</tissue>
    </source>
</reference>
<dbReference type="AlphaFoldDB" id="A0AAV7TUU7"/>
<dbReference type="EMBL" id="JANPWB010000006">
    <property type="protein sequence ID" value="KAJ1180226.1"/>
    <property type="molecule type" value="Genomic_DNA"/>
</dbReference>